<name>A0AAX3LJ78_9ENTR</name>
<dbReference type="EMBL" id="CP116350">
    <property type="protein sequence ID" value="WCE16320.1"/>
    <property type="molecule type" value="Genomic_DNA"/>
</dbReference>
<keyword evidence="2" id="KW-0614">Plasmid</keyword>
<gene>
    <name evidence="2" type="ORF">PHA72_27870</name>
</gene>
<evidence type="ECO:0000313" key="3">
    <source>
        <dbReference type="Proteomes" id="UP001210538"/>
    </source>
</evidence>
<accession>A0AAX3LJ78</accession>
<dbReference type="Proteomes" id="UP001210538">
    <property type="component" value="Plasmid unnamed3"/>
</dbReference>
<reference evidence="2 3" key="1">
    <citation type="submission" date="2023-01" db="EMBL/GenBank/DDBJ databases">
        <title>Genome sequence resource and annotation of Enterobacter ludwigii, an economically important pathogen of seedling wilt with strawberry.</title>
        <authorList>
            <person name="Xie Y."/>
        </authorList>
    </citation>
    <scope>NUCLEOTIDE SEQUENCE [LARGE SCALE GENOMIC DNA]</scope>
    <source>
        <strain evidence="2 3">CM-TZ4</strain>
        <plasmid evidence="2 3">unnamed3</plasmid>
    </source>
</reference>
<geneLocation type="plasmid" evidence="2 3">
    <name>unnamed3</name>
</geneLocation>
<protein>
    <submittedName>
        <fullName evidence="2">Uncharacterized protein</fullName>
    </submittedName>
</protein>
<sequence>MMLKITEFYKTAVISTAHVPTLPPFHVNEEKRAPAITPYTEKNTHQNDENNPDENTEKNHLKNNETTYADRENKPPISPKGILAV</sequence>
<evidence type="ECO:0000256" key="1">
    <source>
        <dbReference type="SAM" id="MobiDB-lite"/>
    </source>
</evidence>
<evidence type="ECO:0000313" key="2">
    <source>
        <dbReference type="EMBL" id="WCE16320.1"/>
    </source>
</evidence>
<feature type="compositionally biased region" description="Basic and acidic residues" evidence="1">
    <location>
        <begin position="55"/>
        <end position="74"/>
    </location>
</feature>
<keyword evidence="3" id="KW-1185">Reference proteome</keyword>
<dbReference type="RefSeq" id="WP_059305652.1">
    <property type="nucleotide sequence ID" value="NZ_CP116350.1"/>
</dbReference>
<dbReference type="AlphaFoldDB" id="A0AAX3LJ78"/>
<feature type="region of interest" description="Disordered" evidence="1">
    <location>
        <begin position="28"/>
        <end position="85"/>
    </location>
</feature>
<organism evidence="2 3">
    <name type="scientific">Enterobacter ludwigii</name>
    <dbReference type="NCBI Taxonomy" id="299767"/>
    <lineage>
        <taxon>Bacteria</taxon>
        <taxon>Pseudomonadati</taxon>
        <taxon>Pseudomonadota</taxon>
        <taxon>Gammaproteobacteria</taxon>
        <taxon>Enterobacterales</taxon>
        <taxon>Enterobacteriaceae</taxon>
        <taxon>Enterobacter</taxon>
        <taxon>Enterobacter cloacae complex</taxon>
    </lineage>
</organism>
<proteinExistence type="predicted"/>